<dbReference type="GO" id="GO:0004843">
    <property type="term" value="F:cysteine-type deubiquitinase activity"/>
    <property type="evidence" value="ECO:0007669"/>
    <property type="project" value="UniProtKB-UniRule"/>
</dbReference>
<evidence type="ECO:0000256" key="1">
    <source>
        <dbReference type="ARBA" id="ARBA00000707"/>
    </source>
</evidence>
<keyword evidence="10" id="KW-1185">Reference proteome</keyword>
<feature type="active site" description="Nucleophile" evidence="6">
    <location>
        <position position="122"/>
    </location>
</feature>
<dbReference type="FunFam" id="3.40.532.10:FF:000010">
    <property type="entry name" value="Ubiquitin carboxyl-terminal hydrolase"/>
    <property type="match status" value="1"/>
</dbReference>
<dbReference type="SUPFAM" id="SSF54001">
    <property type="entry name" value="Cysteine proteinases"/>
    <property type="match status" value="1"/>
</dbReference>
<dbReference type="STRING" id="767769.A0A1L9V363"/>
<dbReference type="EC" id="3.4.19.12" evidence="7"/>
<keyword evidence="3 6" id="KW-0833">Ubl conjugation pathway</keyword>
<keyword evidence="5 6" id="KW-0788">Thiol protease</keyword>
<keyword evidence="2 6" id="KW-0645">Protease</keyword>
<evidence type="ECO:0000256" key="4">
    <source>
        <dbReference type="ARBA" id="ARBA00022801"/>
    </source>
</evidence>
<dbReference type="InterPro" id="IPR038765">
    <property type="entry name" value="Papain-like_cys_pep_sf"/>
</dbReference>
<reference evidence="10" key="1">
    <citation type="journal article" date="2017" name="Genome Biol.">
        <title>Comparative genomics reveals high biological diversity and specific adaptations in the industrially and medically important fungal genus Aspergillus.</title>
        <authorList>
            <person name="de Vries R.P."/>
            <person name="Riley R."/>
            <person name="Wiebenga A."/>
            <person name="Aguilar-Osorio G."/>
            <person name="Amillis S."/>
            <person name="Uchima C.A."/>
            <person name="Anderluh G."/>
            <person name="Asadollahi M."/>
            <person name="Askin M."/>
            <person name="Barry K."/>
            <person name="Battaglia E."/>
            <person name="Bayram O."/>
            <person name="Benocci T."/>
            <person name="Braus-Stromeyer S.A."/>
            <person name="Caldana C."/>
            <person name="Canovas D."/>
            <person name="Cerqueira G.C."/>
            <person name="Chen F."/>
            <person name="Chen W."/>
            <person name="Choi C."/>
            <person name="Clum A."/>
            <person name="Dos Santos R.A."/>
            <person name="Damasio A.R."/>
            <person name="Diallinas G."/>
            <person name="Emri T."/>
            <person name="Fekete E."/>
            <person name="Flipphi M."/>
            <person name="Freyberg S."/>
            <person name="Gallo A."/>
            <person name="Gournas C."/>
            <person name="Habgood R."/>
            <person name="Hainaut M."/>
            <person name="Harispe M.L."/>
            <person name="Henrissat B."/>
            <person name="Hilden K.S."/>
            <person name="Hope R."/>
            <person name="Hossain A."/>
            <person name="Karabika E."/>
            <person name="Karaffa L."/>
            <person name="Karanyi Z."/>
            <person name="Krasevec N."/>
            <person name="Kuo A."/>
            <person name="Kusch H."/>
            <person name="LaButti K."/>
            <person name="Lagendijk E.L."/>
            <person name="Lapidus A."/>
            <person name="Levasseur A."/>
            <person name="Lindquist E."/>
            <person name="Lipzen A."/>
            <person name="Logrieco A.F."/>
            <person name="MacCabe A."/>
            <person name="Maekelae M.R."/>
            <person name="Malavazi I."/>
            <person name="Melin P."/>
            <person name="Meyer V."/>
            <person name="Mielnichuk N."/>
            <person name="Miskei M."/>
            <person name="Molnar A.P."/>
            <person name="Mule G."/>
            <person name="Ngan C.Y."/>
            <person name="Orejas M."/>
            <person name="Orosz E."/>
            <person name="Ouedraogo J.P."/>
            <person name="Overkamp K.M."/>
            <person name="Park H.-S."/>
            <person name="Perrone G."/>
            <person name="Piumi F."/>
            <person name="Punt P.J."/>
            <person name="Ram A.F."/>
            <person name="Ramon A."/>
            <person name="Rauscher S."/>
            <person name="Record E."/>
            <person name="Riano-Pachon D.M."/>
            <person name="Robert V."/>
            <person name="Roehrig J."/>
            <person name="Ruller R."/>
            <person name="Salamov A."/>
            <person name="Salih N.S."/>
            <person name="Samson R.A."/>
            <person name="Sandor E."/>
            <person name="Sanguinetti M."/>
            <person name="Schuetze T."/>
            <person name="Sepcic K."/>
            <person name="Shelest E."/>
            <person name="Sherlock G."/>
            <person name="Sophianopoulou V."/>
            <person name="Squina F.M."/>
            <person name="Sun H."/>
            <person name="Susca A."/>
            <person name="Todd R.B."/>
            <person name="Tsang A."/>
            <person name="Unkles S.E."/>
            <person name="van de Wiele N."/>
            <person name="van Rossen-Uffink D."/>
            <person name="Oliveira J.V."/>
            <person name="Vesth T.C."/>
            <person name="Visser J."/>
            <person name="Yu J.-H."/>
            <person name="Zhou M."/>
            <person name="Andersen M.R."/>
            <person name="Archer D.B."/>
            <person name="Baker S.E."/>
            <person name="Benoit I."/>
            <person name="Brakhage A.A."/>
            <person name="Braus G.H."/>
            <person name="Fischer R."/>
            <person name="Frisvad J.C."/>
            <person name="Goldman G.H."/>
            <person name="Houbraken J."/>
            <person name="Oakley B."/>
            <person name="Pocsi I."/>
            <person name="Scazzocchio C."/>
            <person name="Seiboth B."/>
            <person name="vanKuyk P.A."/>
            <person name="Wortman J."/>
            <person name="Dyer P.S."/>
            <person name="Grigoriev I.V."/>
        </authorList>
    </citation>
    <scope>NUCLEOTIDE SEQUENCE [LARGE SCALE GENOMIC DNA]</scope>
    <source>
        <strain evidence="10">CBS 101740 / IMI 381727 / IBT 21946</strain>
    </source>
</reference>
<dbReference type="PANTHER" id="PTHR10589">
    <property type="entry name" value="UBIQUITIN CARBOXYL-TERMINAL HYDROLASE"/>
    <property type="match status" value="1"/>
</dbReference>
<feature type="domain" description="UCH catalytic" evidence="8">
    <location>
        <begin position="43"/>
        <end position="276"/>
    </location>
</feature>
<dbReference type="CDD" id="cd09617">
    <property type="entry name" value="Peptidase_C12_UCH37_BAP1"/>
    <property type="match status" value="1"/>
</dbReference>
<dbReference type="InterPro" id="IPR001578">
    <property type="entry name" value="Peptidase_C12_UCH"/>
</dbReference>
<dbReference type="GeneID" id="93572126"/>
<dbReference type="Gene3D" id="3.40.532.10">
    <property type="entry name" value="Peptidase C12, ubiquitin carboxyl-terminal hydrolase"/>
    <property type="match status" value="1"/>
</dbReference>
<accession>A0A1L9V363</accession>
<dbReference type="GO" id="GO:0016579">
    <property type="term" value="P:protein deubiquitination"/>
    <property type="evidence" value="ECO:0007669"/>
    <property type="project" value="TreeGrafter"/>
</dbReference>
<dbReference type="RefSeq" id="XP_067485631.1">
    <property type="nucleotide sequence ID" value="XM_067619638.1"/>
</dbReference>
<sequence length="418" mass="47724">MARQAKKRRVETQPNAIVGKEGIECLDSSYSRASKFERDTWNGFCELESEPALFNVMLREFGVTGVKIQEVVSLDEEMMAFLNKPIYGLIFLFRWREDDPGKQEASCPEGLWFANQTASNACASVALLNIVNNIEGIDLGENLQHFKDFTMPFTPALRGDAISNFEFVKRIHNSFARKMDMLSSDYQLKAEATFKRSRPVKKNPADDRADAGFHFIAFVPALDRVWKFDGLERQPQALGSCVSDDDWLNLVKPAIQTRMEAYEEDHIEFSILSVARDPLPELVDQLAANVKSLEIVQGRLSSAQEISVDLGSTLADSMHENTILGPDESYTLTRKIIDQVTIHETQEREYQTCSVEELIQHWQTLGRAQQNLRAAIREEQQSQQADEDYAEGRRYDYGPVIRTWLRFLAQKRLIENLL</sequence>
<dbReference type="OrthoDB" id="1924260at2759"/>
<evidence type="ECO:0000313" key="9">
    <source>
        <dbReference type="EMBL" id="OJJ78384.1"/>
    </source>
</evidence>
<evidence type="ECO:0000256" key="7">
    <source>
        <dbReference type="RuleBase" id="RU361215"/>
    </source>
</evidence>
<evidence type="ECO:0000256" key="6">
    <source>
        <dbReference type="PROSITE-ProRule" id="PRU01393"/>
    </source>
</evidence>
<dbReference type="InterPro" id="IPR036959">
    <property type="entry name" value="Peptidase_C12_UCH_sf"/>
</dbReference>
<dbReference type="Proteomes" id="UP000184499">
    <property type="component" value="Unassembled WGS sequence"/>
</dbReference>
<gene>
    <name evidence="9" type="ORF">ASPBRDRAFT_168169</name>
</gene>
<feature type="site" description="Transition state stabilizer" evidence="6">
    <location>
        <position position="116"/>
    </location>
</feature>
<evidence type="ECO:0000256" key="5">
    <source>
        <dbReference type="ARBA" id="ARBA00022807"/>
    </source>
</evidence>
<comment type="catalytic activity">
    <reaction evidence="1 6 7">
        <text>Thiol-dependent hydrolysis of ester, thioester, amide, peptide and isopeptide bonds formed by the C-terminal Gly of ubiquitin (a 76-residue protein attached to proteins as an intracellular targeting signal).</text>
        <dbReference type="EC" id="3.4.19.12"/>
    </reaction>
</comment>
<comment type="similarity">
    <text evidence="6 7">Belongs to the peptidase C12 family.</text>
</comment>
<organism evidence="9 10">
    <name type="scientific">Aspergillus brasiliensis (strain CBS 101740 / IMI 381727 / IBT 21946)</name>
    <dbReference type="NCBI Taxonomy" id="767769"/>
    <lineage>
        <taxon>Eukaryota</taxon>
        <taxon>Fungi</taxon>
        <taxon>Dikarya</taxon>
        <taxon>Ascomycota</taxon>
        <taxon>Pezizomycotina</taxon>
        <taxon>Eurotiomycetes</taxon>
        <taxon>Eurotiomycetidae</taxon>
        <taxon>Eurotiales</taxon>
        <taxon>Aspergillaceae</taxon>
        <taxon>Aspergillus</taxon>
        <taxon>Aspergillus subgen. Circumdati</taxon>
    </lineage>
</organism>
<dbReference type="GO" id="GO:0006511">
    <property type="term" value="P:ubiquitin-dependent protein catabolic process"/>
    <property type="evidence" value="ECO:0007669"/>
    <property type="project" value="UniProtKB-UniRule"/>
</dbReference>
<evidence type="ECO:0000259" key="8">
    <source>
        <dbReference type="PROSITE" id="PS52048"/>
    </source>
</evidence>
<name>A0A1L9V363_ASPBC</name>
<protein>
    <recommendedName>
        <fullName evidence="7">Ubiquitin carboxyl-terminal hydrolase</fullName>
        <ecNumber evidence="7">3.4.19.12</ecNumber>
    </recommendedName>
</protein>
<dbReference type="OMA" id="GYHFIAY"/>
<dbReference type="PANTHER" id="PTHR10589:SF29">
    <property type="entry name" value="UBIQUITIN CARBOXYL-TERMINAL HYDROLASE"/>
    <property type="match status" value="1"/>
</dbReference>
<dbReference type="PRINTS" id="PR00707">
    <property type="entry name" value="UBCTHYDRLASE"/>
</dbReference>
<proteinExistence type="inferred from homology"/>
<feature type="site" description="Important for enzyme activity" evidence="6">
    <location>
        <position position="229"/>
    </location>
</feature>
<dbReference type="Pfam" id="PF01088">
    <property type="entry name" value="Peptidase_C12"/>
    <property type="match status" value="1"/>
</dbReference>
<dbReference type="GO" id="GO:0005737">
    <property type="term" value="C:cytoplasm"/>
    <property type="evidence" value="ECO:0007669"/>
    <property type="project" value="TreeGrafter"/>
</dbReference>
<evidence type="ECO:0000256" key="3">
    <source>
        <dbReference type="ARBA" id="ARBA00022786"/>
    </source>
</evidence>
<keyword evidence="4 6" id="KW-0378">Hydrolase</keyword>
<evidence type="ECO:0000256" key="2">
    <source>
        <dbReference type="ARBA" id="ARBA00022670"/>
    </source>
</evidence>
<evidence type="ECO:0000313" key="10">
    <source>
        <dbReference type="Proteomes" id="UP000184499"/>
    </source>
</evidence>
<dbReference type="AlphaFoldDB" id="A0A1L9V363"/>
<feature type="active site" description="Proton donor" evidence="6">
    <location>
        <position position="214"/>
    </location>
</feature>
<dbReference type="VEuPathDB" id="FungiDB:ASPBRDRAFT_168169"/>
<dbReference type="EMBL" id="KV878679">
    <property type="protein sequence ID" value="OJJ78384.1"/>
    <property type="molecule type" value="Genomic_DNA"/>
</dbReference>
<dbReference type="PROSITE" id="PS52048">
    <property type="entry name" value="UCH_DOMAIN"/>
    <property type="match status" value="1"/>
</dbReference>